<evidence type="ECO:0000256" key="2">
    <source>
        <dbReference type="ARBA" id="ARBA00022692"/>
    </source>
</evidence>
<dbReference type="PROSITE" id="PS50850">
    <property type="entry name" value="MFS"/>
    <property type="match status" value="1"/>
</dbReference>
<dbReference type="PANTHER" id="PTHR42910:SF1">
    <property type="entry name" value="MAJOR FACILITATOR SUPERFAMILY (MFS) PROFILE DOMAIN-CONTAINING PROTEIN"/>
    <property type="match status" value="1"/>
</dbReference>
<evidence type="ECO:0000256" key="5">
    <source>
        <dbReference type="SAM" id="Phobius"/>
    </source>
</evidence>
<feature type="transmembrane region" description="Helical" evidence="5">
    <location>
        <begin position="83"/>
        <end position="107"/>
    </location>
</feature>
<feature type="transmembrane region" description="Helical" evidence="5">
    <location>
        <begin position="259"/>
        <end position="277"/>
    </location>
</feature>
<comment type="caution">
    <text evidence="7">The sequence shown here is derived from an EMBL/GenBank/DDBJ whole genome shotgun (WGS) entry which is preliminary data.</text>
</comment>
<dbReference type="GO" id="GO:0005886">
    <property type="term" value="C:plasma membrane"/>
    <property type="evidence" value="ECO:0007669"/>
    <property type="project" value="UniProtKB-SubCell"/>
</dbReference>
<feature type="transmembrane region" description="Helical" evidence="5">
    <location>
        <begin position="325"/>
        <end position="345"/>
    </location>
</feature>
<evidence type="ECO:0000256" key="3">
    <source>
        <dbReference type="ARBA" id="ARBA00022989"/>
    </source>
</evidence>
<dbReference type="Pfam" id="PF07690">
    <property type="entry name" value="MFS_1"/>
    <property type="match status" value="1"/>
</dbReference>
<accession>A0A541BPZ6</accession>
<evidence type="ECO:0000313" key="8">
    <source>
        <dbReference type="Proteomes" id="UP000316256"/>
    </source>
</evidence>
<dbReference type="InterPro" id="IPR036259">
    <property type="entry name" value="MFS_trans_sf"/>
</dbReference>
<feature type="transmembrane region" description="Helical" evidence="5">
    <location>
        <begin position="148"/>
        <end position="169"/>
    </location>
</feature>
<protein>
    <submittedName>
        <fullName evidence="7">MFS transporter</fullName>
    </submittedName>
</protein>
<proteinExistence type="predicted"/>
<evidence type="ECO:0000313" key="7">
    <source>
        <dbReference type="EMBL" id="TQF74335.1"/>
    </source>
</evidence>
<evidence type="ECO:0000256" key="1">
    <source>
        <dbReference type="ARBA" id="ARBA00004651"/>
    </source>
</evidence>
<feature type="transmembrane region" description="Helical" evidence="5">
    <location>
        <begin position="234"/>
        <end position="252"/>
    </location>
</feature>
<feature type="transmembrane region" description="Helical" evidence="5">
    <location>
        <begin position="60"/>
        <end position="77"/>
    </location>
</feature>
<evidence type="ECO:0000256" key="4">
    <source>
        <dbReference type="ARBA" id="ARBA00023136"/>
    </source>
</evidence>
<sequence length="390" mass="39513">MLCAVSVANIYYAQPLLGRIGSDLSLPTASLGLIVTVAQVGYLLGLILLVPLGDLMNRRWLIAGLGIAAGFGTLTVSNSTTAAQLLIGMALAGLFSVVVQIVVAYAAAISAPAERGRNLGVVTGGVVVGIIGARTVSGLVADLAGWRAVYAGSAVLSLVLAALAAAMLPRDDGPRAGGRYSAAAASVVTLTATDRVFRAKSTIALLLFASFGTLWSAMALPLSAEPWRLSPAQIGLFGIAGLAGALGAARAGAWADKGLGERVTAIALVLLVVSWAFSGQAAYSLAALVVGVVVLDFAVQAVHVSNQNRLVSEDPASSSRIVGSYMVFYSIGSGLGAFTAGAVYARWGWNVVAVLGSGYAAAALAVWVVSGFSEARQRARAVDSRTAPPG</sequence>
<feature type="transmembrane region" description="Helical" evidence="5">
    <location>
        <begin position="351"/>
        <end position="370"/>
    </location>
</feature>
<gene>
    <name evidence="7" type="ORF">FK531_04815</name>
</gene>
<reference evidence="7 8" key="1">
    <citation type="submission" date="2019-06" db="EMBL/GenBank/DDBJ databases">
        <title>Rhodococcus spaelei sp. nov., isolated from a cave.</title>
        <authorList>
            <person name="Lee S.D."/>
        </authorList>
    </citation>
    <scope>NUCLEOTIDE SEQUENCE [LARGE SCALE GENOMIC DNA]</scope>
    <source>
        <strain evidence="7 8">C9-5</strain>
    </source>
</reference>
<name>A0A541BPZ6_9NOCA</name>
<dbReference type="InterPro" id="IPR020846">
    <property type="entry name" value="MFS_dom"/>
</dbReference>
<keyword evidence="2 5" id="KW-0812">Transmembrane</keyword>
<organism evidence="7 8">
    <name type="scientific">Rhodococcus spelaei</name>
    <dbReference type="NCBI Taxonomy" id="2546320"/>
    <lineage>
        <taxon>Bacteria</taxon>
        <taxon>Bacillati</taxon>
        <taxon>Actinomycetota</taxon>
        <taxon>Actinomycetes</taxon>
        <taxon>Mycobacteriales</taxon>
        <taxon>Nocardiaceae</taxon>
        <taxon>Rhodococcus</taxon>
    </lineage>
</organism>
<dbReference type="InterPro" id="IPR011701">
    <property type="entry name" value="MFS"/>
</dbReference>
<keyword evidence="3 5" id="KW-1133">Transmembrane helix</keyword>
<feature type="transmembrane region" description="Helical" evidence="5">
    <location>
        <begin position="203"/>
        <end position="222"/>
    </location>
</feature>
<dbReference type="EMBL" id="VIGH01000002">
    <property type="protein sequence ID" value="TQF74335.1"/>
    <property type="molecule type" value="Genomic_DNA"/>
</dbReference>
<feature type="transmembrane region" description="Helical" evidence="5">
    <location>
        <begin position="31"/>
        <end position="53"/>
    </location>
</feature>
<feature type="transmembrane region" description="Helical" evidence="5">
    <location>
        <begin position="119"/>
        <end position="136"/>
    </location>
</feature>
<dbReference type="OrthoDB" id="9815356at2"/>
<keyword evidence="4 5" id="KW-0472">Membrane</keyword>
<dbReference type="SUPFAM" id="SSF103473">
    <property type="entry name" value="MFS general substrate transporter"/>
    <property type="match status" value="1"/>
</dbReference>
<feature type="transmembrane region" description="Helical" evidence="5">
    <location>
        <begin position="283"/>
        <end position="304"/>
    </location>
</feature>
<evidence type="ECO:0000259" key="6">
    <source>
        <dbReference type="PROSITE" id="PS50850"/>
    </source>
</evidence>
<dbReference type="Proteomes" id="UP000316256">
    <property type="component" value="Unassembled WGS sequence"/>
</dbReference>
<dbReference type="AlphaFoldDB" id="A0A541BPZ6"/>
<dbReference type="Gene3D" id="1.20.1250.20">
    <property type="entry name" value="MFS general substrate transporter like domains"/>
    <property type="match status" value="1"/>
</dbReference>
<keyword evidence="8" id="KW-1185">Reference proteome</keyword>
<feature type="domain" description="Major facilitator superfamily (MFS) profile" evidence="6">
    <location>
        <begin position="1"/>
        <end position="374"/>
    </location>
</feature>
<dbReference type="PANTHER" id="PTHR42910">
    <property type="entry name" value="TRANSPORTER SCO4007-RELATED"/>
    <property type="match status" value="1"/>
</dbReference>
<dbReference type="GO" id="GO:0022857">
    <property type="term" value="F:transmembrane transporter activity"/>
    <property type="evidence" value="ECO:0007669"/>
    <property type="project" value="InterPro"/>
</dbReference>
<comment type="subcellular location">
    <subcellularLocation>
        <location evidence="1">Cell membrane</location>
        <topology evidence="1">Multi-pass membrane protein</topology>
    </subcellularLocation>
</comment>